<dbReference type="InterPro" id="IPR011323">
    <property type="entry name" value="Mss4/transl-control_tumour"/>
</dbReference>
<dbReference type="AlphaFoldDB" id="A0A1E4SL73"/>
<dbReference type="GeneID" id="30981713"/>
<dbReference type="OrthoDB" id="30840at2759"/>
<dbReference type="GO" id="GO:0015031">
    <property type="term" value="P:protein transport"/>
    <property type="evidence" value="ECO:0007669"/>
    <property type="project" value="UniProtKB-KW"/>
</dbReference>
<dbReference type="RefSeq" id="XP_020065362.1">
    <property type="nucleotide sequence ID" value="XM_020207576.1"/>
</dbReference>
<dbReference type="PROSITE" id="PS51796">
    <property type="entry name" value="MSS4"/>
    <property type="match status" value="1"/>
</dbReference>
<dbReference type="GO" id="GO:0005829">
    <property type="term" value="C:cytosol"/>
    <property type="evidence" value="ECO:0007669"/>
    <property type="project" value="TreeGrafter"/>
</dbReference>
<dbReference type="GO" id="GO:0008270">
    <property type="term" value="F:zinc ion binding"/>
    <property type="evidence" value="ECO:0007669"/>
    <property type="project" value="TreeGrafter"/>
</dbReference>
<gene>
    <name evidence="4" type="ORF">CANTADRAFT_25906</name>
</gene>
<keyword evidence="2" id="KW-0344">Guanine-nucleotide releasing factor</keyword>
<dbReference type="EMBL" id="KV453911">
    <property type="protein sequence ID" value="ODV80240.1"/>
    <property type="molecule type" value="Genomic_DNA"/>
</dbReference>
<dbReference type="Gene3D" id="2.170.150.10">
    <property type="entry name" value="Metal Binding Protein, Guanine Nucleotide Exchange Factor, Chain A"/>
    <property type="match status" value="1"/>
</dbReference>
<dbReference type="Proteomes" id="UP000094285">
    <property type="component" value="Unassembled WGS sequence"/>
</dbReference>
<dbReference type="GO" id="GO:0006892">
    <property type="term" value="P:post-Golgi vesicle-mediated transport"/>
    <property type="evidence" value="ECO:0007669"/>
    <property type="project" value="TreeGrafter"/>
</dbReference>
<dbReference type="InterPro" id="IPR011057">
    <property type="entry name" value="Mss4-like_sf"/>
</dbReference>
<organism evidence="4 5">
    <name type="scientific">Suhomyces tanzawaensis NRRL Y-17324</name>
    <dbReference type="NCBI Taxonomy" id="984487"/>
    <lineage>
        <taxon>Eukaryota</taxon>
        <taxon>Fungi</taxon>
        <taxon>Dikarya</taxon>
        <taxon>Ascomycota</taxon>
        <taxon>Saccharomycotina</taxon>
        <taxon>Pichiomycetes</taxon>
        <taxon>Debaryomycetaceae</taxon>
        <taxon>Suhomyces</taxon>
    </lineage>
</organism>
<name>A0A1E4SL73_9ASCO</name>
<dbReference type="PANTHER" id="PTHR13276">
    <property type="entry name" value="GUANINE NUCLEOTIDE EXCHANGE FACTOR MSS4"/>
    <property type="match status" value="1"/>
</dbReference>
<dbReference type="SUPFAM" id="SSF51316">
    <property type="entry name" value="Mss4-like"/>
    <property type="match status" value="1"/>
</dbReference>
<dbReference type="GO" id="GO:0005085">
    <property type="term" value="F:guanyl-nucleotide exchange factor activity"/>
    <property type="evidence" value="ECO:0007669"/>
    <property type="project" value="UniProtKB-KW"/>
</dbReference>
<sequence length="151" mass="16687">MTSHTYSNIDLAAVLSEKKPVLTRCSFQKCNARIIPVTETLQKNIVEIKEAPKMMSTATDANEVVKSSASFFQIGDVWDFDNIGVSRPTEEVAGKFSLEDSETFINIERVLVCSECDRGPIGFAGLSSTDLNDVKNLKYFLSCNSVLYQSS</sequence>
<protein>
    <submittedName>
        <fullName evidence="4">Putative nucleotide release factor</fullName>
    </submittedName>
</protein>
<evidence type="ECO:0000313" key="4">
    <source>
        <dbReference type="EMBL" id="ODV80240.1"/>
    </source>
</evidence>
<evidence type="ECO:0000256" key="1">
    <source>
        <dbReference type="ARBA" id="ARBA00022448"/>
    </source>
</evidence>
<dbReference type="PANTHER" id="PTHR13276:SF0">
    <property type="entry name" value="GUANINE NUCLEOTIDE EXCHANGE FACTOR MSS4"/>
    <property type="match status" value="1"/>
</dbReference>
<proteinExistence type="predicted"/>
<dbReference type="Pfam" id="PF04421">
    <property type="entry name" value="Mss4"/>
    <property type="match status" value="1"/>
</dbReference>
<keyword evidence="3" id="KW-0653">Protein transport</keyword>
<reference evidence="5" key="1">
    <citation type="submission" date="2016-05" db="EMBL/GenBank/DDBJ databases">
        <title>Comparative genomics of biotechnologically important yeasts.</title>
        <authorList>
            <consortium name="DOE Joint Genome Institute"/>
            <person name="Riley R."/>
            <person name="Haridas S."/>
            <person name="Wolfe K.H."/>
            <person name="Lopes M.R."/>
            <person name="Hittinger C.T."/>
            <person name="Goker M."/>
            <person name="Salamov A."/>
            <person name="Wisecaver J."/>
            <person name="Long T.M."/>
            <person name="Aerts A.L."/>
            <person name="Barry K."/>
            <person name="Choi C."/>
            <person name="Clum A."/>
            <person name="Coughlan A.Y."/>
            <person name="Deshpande S."/>
            <person name="Douglass A.P."/>
            <person name="Hanson S.J."/>
            <person name="Klenk H.-P."/>
            <person name="Labutti K."/>
            <person name="Lapidus A."/>
            <person name="Lindquist E."/>
            <person name="Lipzen A."/>
            <person name="Meier-Kolthoff J.P."/>
            <person name="Ohm R.A."/>
            <person name="Otillar R.P."/>
            <person name="Pangilinan J."/>
            <person name="Peng Y."/>
            <person name="Rokas A."/>
            <person name="Rosa C.A."/>
            <person name="Scheuner C."/>
            <person name="Sibirny A.A."/>
            <person name="Slot J.C."/>
            <person name="Stielow J.B."/>
            <person name="Sun H."/>
            <person name="Kurtzman C.P."/>
            <person name="Blackwell M."/>
            <person name="Grigoriev I.V."/>
            <person name="Jeffries T.W."/>
        </authorList>
    </citation>
    <scope>NUCLEOTIDE SEQUENCE [LARGE SCALE GENOMIC DNA]</scope>
    <source>
        <strain evidence="5">NRRL Y-17324</strain>
    </source>
</reference>
<dbReference type="STRING" id="984487.A0A1E4SL73"/>
<accession>A0A1E4SL73</accession>
<keyword evidence="1" id="KW-0813">Transport</keyword>
<dbReference type="InterPro" id="IPR007515">
    <property type="entry name" value="Mss4"/>
</dbReference>
<dbReference type="GO" id="GO:0007264">
    <property type="term" value="P:small GTPase-mediated signal transduction"/>
    <property type="evidence" value="ECO:0007669"/>
    <property type="project" value="InterPro"/>
</dbReference>
<keyword evidence="5" id="KW-1185">Reference proteome</keyword>
<evidence type="ECO:0000256" key="2">
    <source>
        <dbReference type="ARBA" id="ARBA00022658"/>
    </source>
</evidence>
<dbReference type="GO" id="GO:0016020">
    <property type="term" value="C:membrane"/>
    <property type="evidence" value="ECO:0007669"/>
    <property type="project" value="TreeGrafter"/>
</dbReference>
<evidence type="ECO:0000313" key="5">
    <source>
        <dbReference type="Proteomes" id="UP000094285"/>
    </source>
</evidence>
<evidence type="ECO:0000256" key="3">
    <source>
        <dbReference type="ARBA" id="ARBA00022927"/>
    </source>
</evidence>